<dbReference type="EMBL" id="QMFB01000017">
    <property type="protein sequence ID" value="RAV17891.1"/>
    <property type="molecule type" value="Genomic_DNA"/>
</dbReference>
<dbReference type="GO" id="GO:0003697">
    <property type="term" value="F:single-stranded DNA binding"/>
    <property type="evidence" value="ECO:0007669"/>
    <property type="project" value="InterPro"/>
</dbReference>
<dbReference type="Gene3D" id="3.90.1680.10">
    <property type="entry name" value="SOS response associated peptidase-like"/>
    <property type="match status" value="1"/>
</dbReference>
<comment type="caution">
    <text evidence="9">The sequence shown here is derived from an EMBL/GenBank/DDBJ whole genome shotgun (WGS) entry which is preliminary data.</text>
</comment>
<dbReference type="GO" id="GO:0006508">
    <property type="term" value="P:proteolysis"/>
    <property type="evidence" value="ECO:0007669"/>
    <property type="project" value="UniProtKB-KW"/>
</dbReference>
<sequence>MCERFTLDTEVDELVEQFRIDKVLSYRKREDMTPVNTVFAIVSKDRERLLDEFRWGLMPFWASDAICADGDSIGEKPVYDRMIRKQRCVIPCSGFFGKSKEAESKAKVREEPCFTKEEGKAFGLAGLYEVWVSPSGEEFRACTMLTYPDRRDSSGNRMPVVLRESDVEKWLDPSFNDKDRVQSLMTPVNLDQFVPQMRKVPVH</sequence>
<reference evidence="9 10" key="1">
    <citation type="journal article" date="2009" name="Int. J. Syst. Evol. Microbiol.">
        <title>Paenibacillus contaminans sp. nov., isolated from a contaminated laboratory plate.</title>
        <authorList>
            <person name="Chou J.H."/>
            <person name="Lee J.H."/>
            <person name="Lin M.C."/>
            <person name="Chang P.S."/>
            <person name="Arun A.B."/>
            <person name="Young C.C."/>
            <person name="Chen W.M."/>
        </authorList>
    </citation>
    <scope>NUCLEOTIDE SEQUENCE [LARGE SCALE GENOMIC DNA]</scope>
    <source>
        <strain evidence="9 10">CKOBP-6</strain>
    </source>
</reference>
<dbReference type="PANTHER" id="PTHR13604:SF0">
    <property type="entry name" value="ABASIC SITE PROCESSING PROTEIN HMCES"/>
    <property type="match status" value="1"/>
</dbReference>
<gene>
    <name evidence="9" type="ORF">DQG23_26140</name>
</gene>
<dbReference type="PANTHER" id="PTHR13604">
    <property type="entry name" value="DC12-RELATED"/>
    <property type="match status" value="1"/>
</dbReference>
<dbReference type="GO" id="GO:0008233">
    <property type="term" value="F:peptidase activity"/>
    <property type="evidence" value="ECO:0007669"/>
    <property type="project" value="UniProtKB-KW"/>
</dbReference>
<evidence type="ECO:0000256" key="3">
    <source>
        <dbReference type="ARBA" id="ARBA00022763"/>
    </source>
</evidence>
<keyword evidence="2 8" id="KW-0645">Protease</keyword>
<keyword evidence="5" id="KW-0190">Covalent protein-DNA linkage</keyword>
<evidence type="ECO:0000256" key="5">
    <source>
        <dbReference type="ARBA" id="ARBA00023124"/>
    </source>
</evidence>
<dbReference type="AlphaFoldDB" id="A0A329MD36"/>
<keyword evidence="3" id="KW-0227">DNA damage</keyword>
<dbReference type="GO" id="GO:0106300">
    <property type="term" value="P:protein-DNA covalent cross-linking repair"/>
    <property type="evidence" value="ECO:0007669"/>
    <property type="project" value="InterPro"/>
</dbReference>
<evidence type="ECO:0000256" key="8">
    <source>
        <dbReference type="RuleBase" id="RU364100"/>
    </source>
</evidence>
<dbReference type="Proteomes" id="UP000250369">
    <property type="component" value="Unassembled WGS sequence"/>
</dbReference>
<dbReference type="InterPro" id="IPR036590">
    <property type="entry name" value="SRAP-like"/>
</dbReference>
<evidence type="ECO:0000256" key="2">
    <source>
        <dbReference type="ARBA" id="ARBA00022670"/>
    </source>
</evidence>
<dbReference type="SUPFAM" id="SSF143081">
    <property type="entry name" value="BB1717-like"/>
    <property type="match status" value="1"/>
</dbReference>
<comment type="similarity">
    <text evidence="1 8">Belongs to the SOS response-associated peptidase family.</text>
</comment>
<dbReference type="OrthoDB" id="9782620at2"/>
<evidence type="ECO:0000256" key="6">
    <source>
        <dbReference type="ARBA" id="ARBA00023125"/>
    </source>
</evidence>
<dbReference type="InterPro" id="IPR003738">
    <property type="entry name" value="SRAP"/>
</dbReference>
<evidence type="ECO:0000256" key="7">
    <source>
        <dbReference type="ARBA" id="ARBA00023239"/>
    </source>
</evidence>
<proteinExistence type="inferred from homology"/>
<keyword evidence="10" id="KW-1185">Reference proteome</keyword>
<evidence type="ECO:0000256" key="1">
    <source>
        <dbReference type="ARBA" id="ARBA00008136"/>
    </source>
</evidence>
<dbReference type="RefSeq" id="WP_113033977.1">
    <property type="nucleotide sequence ID" value="NZ_QMFB01000017.1"/>
</dbReference>
<evidence type="ECO:0000313" key="9">
    <source>
        <dbReference type="EMBL" id="RAV17891.1"/>
    </source>
</evidence>
<dbReference type="Pfam" id="PF02586">
    <property type="entry name" value="SRAP"/>
    <property type="match status" value="1"/>
</dbReference>
<dbReference type="EC" id="3.4.-.-" evidence="8"/>
<evidence type="ECO:0000313" key="10">
    <source>
        <dbReference type="Proteomes" id="UP000250369"/>
    </source>
</evidence>
<evidence type="ECO:0000256" key="4">
    <source>
        <dbReference type="ARBA" id="ARBA00022801"/>
    </source>
</evidence>
<name>A0A329MD36_9BACL</name>
<organism evidence="9 10">
    <name type="scientific">Paenibacillus contaminans</name>
    <dbReference type="NCBI Taxonomy" id="450362"/>
    <lineage>
        <taxon>Bacteria</taxon>
        <taxon>Bacillati</taxon>
        <taxon>Bacillota</taxon>
        <taxon>Bacilli</taxon>
        <taxon>Bacillales</taxon>
        <taxon>Paenibacillaceae</taxon>
        <taxon>Paenibacillus</taxon>
    </lineage>
</organism>
<dbReference type="GO" id="GO:0016829">
    <property type="term" value="F:lyase activity"/>
    <property type="evidence" value="ECO:0007669"/>
    <property type="project" value="UniProtKB-KW"/>
</dbReference>
<keyword evidence="7" id="KW-0456">Lyase</keyword>
<keyword evidence="4 8" id="KW-0378">Hydrolase</keyword>
<protein>
    <recommendedName>
        <fullName evidence="8">Abasic site processing protein</fullName>
        <ecNumber evidence="8">3.4.-.-</ecNumber>
    </recommendedName>
</protein>
<keyword evidence="6" id="KW-0238">DNA-binding</keyword>
<accession>A0A329MD36</accession>